<feature type="transmembrane region" description="Helical" evidence="1">
    <location>
        <begin position="149"/>
        <end position="172"/>
    </location>
</feature>
<dbReference type="OrthoDB" id="9814194at2"/>
<accession>S7VXA5</accession>
<feature type="transmembrane region" description="Helical" evidence="1">
    <location>
        <begin position="197"/>
        <end position="215"/>
    </location>
</feature>
<dbReference type="eggNOG" id="ENOG5031Y78">
    <property type="taxonomic scope" value="Bacteria"/>
</dbReference>
<keyword evidence="1" id="KW-1133">Transmembrane helix</keyword>
<dbReference type="RefSeq" id="WP_020896528.1">
    <property type="nucleotide sequence ID" value="NZ_ATMR01000002.1"/>
</dbReference>
<protein>
    <recommendedName>
        <fullName evidence="4">DUF2007 domain-containing protein</fullName>
    </recommendedName>
</protein>
<organism evidence="2 3">
    <name type="scientific">Winogradskyella psychrotolerans RS-3</name>
    <dbReference type="NCBI Taxonomy" id="641526"/>
    <lineage>
        <taxon>Bacteria</taxon>
        <taxon>Pseudomonadati</taxon>
        <taxon>Bacteroidota</taxon>
        <taxon>Flavobacteriia</taxon>
        <taxon>Flavobacteriales</taxon>
        <taxon>Flavobacteriaceae</taxon>
        <taxon>Winogradskyella</taxon>
    </lineage>
</organism>
<dbReference type="PATRIC" id="fig|641526.4.peg.42"/>
<keyword evidence="1" id="KW-0472">Membrane</keyword>
<evidence type="ECO:0008006" key="4">
    <source>
        <dbReference type="Google" id="ProtNLM"/>
    </source>
</evidence>
<evidence type="ECO:0000313" key="3">
    <source>
        <dbReference type="Proteomes" id="UP000014962"/>
    </source>
</evidence>
<keyword evidence="3" id="KW-1185">Reference proteome</keyword>
<dbReference type="Proteomes" id="UP000014962">
    <property type="component" value="Unassembled WGS sequence"/>
</dbReference>
<dbReference type="AlphaFoldDB" id="S7VXA5"/>
<dbReference type="EMBL" id="ATMR01000002">
    <property type="protein sequence ID" value="EPR74955.1"/>
    <property type="molecule type" value="Genomic_DNA"/>
</dbReference>
<gene>
    <name evidence="2" type="ORF">ADIWIN_0042</name>
</gene>
<proteinExistence type="predicted"/>
<keyword evidence="1" id="KW-0812">Transmembrane</keyword>
<comment type="caution">
    <text evidence="2">The sequence shown here is derived from an EMBL/GenBank/DDBJ whole genome shotgun (WGS) entry which is preliminary data.</text>
</comment>
<evidence type="ECO:0000313" key="2">
    <source>
        <dbReference type="EMBL" id="EPR74955.1"/>
    </source>
</evidence>
<evidence type="ECO:0000256" key="1">
    <source>
        <dbReference type="SAM" id="Phobius"/>
    </source>
</evidence>
<sequence length="220" mass="25589">MEDNYSIFRKFPSLEQASELKALLNENNIETILDDNAPSVDVTFTGNTLQNEIEVRIKQTDFKKAESILEKEVENLIETIDKDYYLFEFTDEELYDILLKSDEWNAFDYTLAQKILLQRGKPIDKDLLNSLKDERLKQLAEPEGNQKPWIIAGYFFAFLGGFLGLIIGYFLWTSKKTLPDGQKIYTYAENDRKHGKYIFYISLVIAPTTILFRVVSQILN</sequence>
<dbReference type="STRING" id="641526.ADIWIN_0042"/>
<name>S7VXA5_9FLAO</name>
<reference evidence="2 3" key="1">
    <citation type="journal article" date="2013" name="Genome Announc.">
        <title>Draft Genome Sequence of Winogradskyella psychrotolerans RS-3T, Isolated from the Marine Transect of Kongsfjorden, Ny-Alesund, Svalbard, Arctic Ocean.</title>
        <authorList>
            <person name="Kumar Pinnaka A."/>
            <person name="Ara S."/>
            <person name="Singh A."/>
            <person name="Shivaji S."/>
        </authorList>
    </citation>
    <scope>NUCLEOTIDE SEQUENCE [LARGE SCALE GENOMIC DNA]</scope>
    <source>
        <strain evidence="2 3">RS-3</strain>
    </source>
</reference>